<evidence type="ECO:0000313" key="2">
    <source>
        <dbReference type="EMBL" id="KAK0720683.1"/>
    </source>
</evidence>
<dbReference type="AlphaFoldDB" id="A0AA40ARJ2"/>
<evidence type="ECO:0000256" key="1">
    <source>
        <dbReference type="SAM" id="Phobius"/>
    </source>
</evidence>
<keyword evidence="1" id="KW-1133">Transmembrane helix</keyword>
<keyword evidence="3" id="KW-1185">Reference proteome</keyword>
<dbReference type="EMBL" id="JAUKUA010000003">
    <property type="protein sequence ID" value="KAK0720683.1"/>
    <property type="molecule type" value="Genomic_DNA"/>
</dbReference>
<protein>
    <submittedName>
        <fullName evidence="2">Uncharacterized protein</fullName>
    </submittedName>
</protein>
<feature type="transmembrane region" description="Helical" evidence="1">
    <location>
        <begin position="55"/>
        <end position="74"/>
    </location>
</feature>
<dbReference type="Proteomes" id="UP001172102">
    <property type="component" value="Unassembled WGS sequence"/>
</dbReference>
<comment type="caution">
    <text evidence="2">The sequence shown here is derived from an EMBL/GenBank/DDBJ whole genome shotgun (WGS) entry which is preliminary data.</text>
</comment>
<keyword evidence="1" id="KW-0812">Transmembrane</keyword>
<sequence length="120" mass="12837">MPRLGTYACMGLEWGPGSGICKDMALGFGRQTWPGVNVCIYDIHIIMERCLTMSVFFGIVQSVVWGTGEVISVAASLPVNNIQSSSWAPGVNQLGILAILLYVGVVGCAAKCFSRYTDLS</sequence>
<name>A0AA40ARJ2_9PEZI</name>
<reference evidence="2" key="1">
    <citation type="submission" date="2023-06" db="EMBL/GenBank/DDBJ databases">
        <title>Genome-scale phylogeny and comparative genomics of the fungal order Sordariales.</title>
        <authorList>
            <consortium name="Lawrence Berkeley National Laboratory"/>
            <person name="Hensen N."/>
            <person name="Bonometti L."/>
            <person name="Westerberg I."/>
            <person name="Brannstrom I.O."/>
            <person name="Guillou S."/>
            <person name="Cros-Aarteil S."/>
            <person name="Calhoun S."/>
            <person name="Haridas S."/>
            <person name="Kuo A."/>
            <person name="Mondo S."/>
            <person name="Pangilinan J."/>
            <person name="Riley R."/>
            <person name="Labutti K."/>
            <person name="Andreopoulos B."/>
            <person name="Lipzen A."/>
            <person name="Chen C."/>
            <person name="Yanf M."/>
            <person name="Daum C."/>
            <person name="Ng V."/>
            <person name="Clum A."/>
            <person name="Steindorff A."/>
            <person name="Ohm R."/>
            <person name="Martin F."/>
            <person name="Silar P."/>
            <person name="Natvig D."/>
            <person name="Lalanne C."/>
            <person name="Gautier V."/>
            <person name="Ament-Velasquez S.L."/>
            <person name="Kruys A."/>
            <person name="Hutchinson M.I."/>
            <person name="Powell A.J."/>
            <person name="Barry K."/>
            <person name="Miller A.N."/>
            <person name="Grigoriev I.V."/>
            <person name="Debuchy R."/>
            <person name="Gladieux P."/>
            <person name="Thoren M.H."/>
            <person name="Johannesson H."/>
        </authorList>
    </citation>
    <scope>NUCLEOTIDE SEQUENCE</scope>
    <source>
        <strain evidence="2">SMH4607-1</strain>
    </source>
</reference>
<keyword evidence="1" id="KW-0472">Membrane</keyword>
<proteinExistence type="predicted"/>
<gene>
    <name evidence="2" type="ORF">B0H67DRAFT_577005</name>
</gene>
<evidence type="ECO:0000313" key="3">
    <source>
        <dbReference type="Proteomes" id="UP001172102"/>
    </source>
</evidence>
<organism evidence="2 3">
    <name type="scientific">Lasiosphaeris hirsuta</name>
    <dbReference type="NCBI Taxonomy" id="260670"/>
    <lineage>
        <taxon>Eukaryota</taxon>
        <taxon>Fungi</taxon>
        <taxon>Dikarya</taxon>
        <taxon>Ascomycota</taxon>
        <taxon>Pezizomycotina</taxon>
        <taxon>Sordariomycetes</taxon>
        <taxon>Sordariomycetidae</taxon>
        <taxon>Sordariales</taxon>
        <taxon>Lasiosphaeriaceae</taxon>
        <taxon>Lasiosphaeris</taxon>
    </lineage>
</organism>
<accession>A0AA40ARJ2</accession>
<feature type="transmembrane region" description="Helical" evidence="1">
    <location>
        <begin position="94"/>
        <end position="113"/>
    </location>
</feature>